<protein>
    <recommendedName>
        <fullName evidence="3">Lipoprotein</fullName>
    </recommendedName>
</protein>
<organism evidence="1 2">
    <name type="scientific">Ectopseudomonas guguanensis</name>
    <dbReference type="NCBI Taxonomy" id="1198456"/>
    <lineage>
        <taxon>Bacteria</taxon>
        <taxon>Pseudomonadati</taxon>
        <taxon>Pseudomonadota</taxon>
        <taxon>Gammaproteobacteria</taxon>
        <taxon>Pseudomonadales</taxon>
        <taxon>Pseudomonadaceae</taxon>
        <taxon>Ectopseudomonas</taxon>
    </lineage>
</organism>
<sequence>MGRLIVWSVTVTESKLLSCRMLVVLRVLVLAGCRTYEYTPTVPSAEFEESKSLGSIEVRYAHGKDDSPTLHSAFRRNVIEPDLGFVGTYVFGMVYPTMKIDENYSSVKLKGEALGEGHWRFLIPRKSGWNGPQDLNLYFANRDLFLFRFLEGQSCLSEYSLDTPGREALQIKISFKEPGCLLPCSPSQNDPNRCSHLWR</sequence>
<evidence type="ECO:0000313" key="1">
    <source>
        <dbReference type="EMBL" id="SDP95737.1"/>
    </source>
</evidence>
<evidence type="ECO:0008006" key="3">
    <source>
        <dbReference type="Google" id="ProtNLM"/>
    </source>
</evidence>
<dbReference type="EMBL" id="FNJJ01000008">
    <property type="protein sequence ID" value="SDP95737.1"/>
    <property type="molecule type" value="Genomic_DNA"/>
</dbReference>
<dbReference type="RefSeq" id="WP_167358727.1">
    <property type="nucleotide sequence ID" value="NZ_FNJJ01000008.1"/>
</dbReference>
<keyword evidence="2" id="KW-1185">Reference proteome</keyword>
<gene>
    <name evidence="1" type="ORF">SAMN05216213_108170</name>
</gene>
<accession>A0A1H0WYH9</accession>
<dbReference type="Proteomes" id="UP000199460">
    <property type="component" value="Unassembled WGS sequence"/>
</dbReference>
<proteinExistence type="predicted"/>
<name>A0A1H0WYH9_9GAMM</name>
<reference evidence="2" key="1">
    <citation type="submission" date="2016-10" db="EMBL/GenBank/DDBJ databases">
        <authorList>
            <person name="Varghese N."/>
            <person name="Submissions S."/>
        </authorList>
    </citation>
    <scope>NUCLEOTIDE SEQUENCE [LARGE SCALE GENOMIC DNA]</scope>
    <source>
        <strain evidence="2">JCM 18416</strain>
    </source>
</reference>
<dbReference type="GeneID" id="300934349"/>
<dbReference type="AlphaFoldDB" id="A0A1H0WYH9"/>
<evidence type="ECO:0000313" key="2">
    <source>
        <dbReference type="Proteomes" id="UP000199460"/>
    </source>
</evidence>